<reference evidence="1 2" key="1">
    <citation type="submission" date="2018-09" db="EMBL/GenBank/DDBJ databases">
        <title>Metagenome Assembled Genomes from an Advanced Water Purification Facility.</title>
        <authorList>
            <person name="Stamps B.W."/>
            <person name="Spear J.R."/>
        </authorList>
    </citation>
    <scope>NUCLEOTIDE SEQUENCE [LARGE SCALE GENOMIC DNA]</scope>
    <source>
        <strain evidence="1">Bin_52_1</strain>
    </source>
</reference>
<dbReference type="Proteomes" id="UP000321110">
    <property type="component" value="Unassembled WGS sequence"/>
</dbReference>
<name>A0A5C7VV79_AQUAC</name>
<sequence length="181" mass="20484">MTRAARKTLIEMRDVLLERETLHEEPEAAIFRRYLDLIERELRGARPLRFMWVPGPFEPRGSCFEIYREGDEPHRYYSRLAGAWAVWRAIADRGIGASLCSVDLIPPHATTDKGLSRSIRRDAAAWFTRLGFPELAVACASTHIENGLITHEPAGNAPRILAGMGEPTWAPDRRPAKVPER</sequence>
<dbReference type="AlphaFoldDB" id="A0A5C7VV79"/>
<organism evidence="1 2">
    <name type="scientific">Aquipseudomonas alcaligenes</name>
    <name type="common">Pseudomonas alcaligenes</name>
    <dbReference type="NCBI Taxonomy" id="43263"/>
    <lineage>
        <taxon>Bacteria</taxon>
        <taxon>Pseudomonadati</taxon>
        <taxon>Pseudomonadota</taxon>
        <taxon>Gammaproteobacteria</taxon>
        <taxon>Pseudomonadales</taxon>
        <taxon>Pseudomonadaceae</taxon>
        <taxon>Aquipseudomonas</taxon>
    </lineage>
</organism>
<comment type="caution">
    <text evidence="1">The sequence shown here is derived from an EMBL/GenBank/DDBJ whole genome shotgun (WGS) entry which is preliminary data.</text>
</comment>
<evidence type="ECO:0000313" key="2">
    <source>
        <dbReference type="Proteomes" id="UP000321110"/>
    </source>
</evidence>
<evidence type="ECO:0000313" key="1">
    <source>
        <dbReference type="EMBL" id="TXI28094.1"/>
    </source>
</evidence>
<proteinExistence type="predicted"/>
<dbReference type="EMBL" id="SSFO01000286">
    <property type="protein sequence ID" value="TXI28094.1"/>
    <property type="molecule type" value="Genomic_DNA"/>
</dbReference>
<gene>
    <name evidence="1" type="ORF">E6Q69_17035</name>
</gene>
<protein>
    <submittedName>
        <fullName evidence="1">Uncharacterized protein</fullName>
    </submittedName>
</protein>
<accession>A0A5C7VV79</accession>